<reference evidence="2 3" key="1">
    <citation type="journal article" date="2013" name="PLoS Genet.">
        <title>The genome and development-dependent transcriptomes of Pyronema confluens: a window into fungal evolution.</title>
        <authorList>
            <person name="Traeger S."/>
            <person name="Altegoer F."/>
            <person name="Freitag M."/>
            <person name="Gabaldon T."/>
            <person name="Kempken F."/>
            <person name="Kumar A."/>
            <person name="Marcet-Houben M."/>
            <person name="Poggeler S."/>
            <person name="Stajich J.E."/>
            <person name="Nowrousian M."/>
        </authorList>
    </citation>
    <scope>NUCLEOTIDE SEQUENCE [LARGE SCALE GENOMIC DNA]</scope>
    <source>
        <strain evidence="3">CBS 100304</strain>
        <tissue evidence="2">Vegetative mycelium</tissue>
    </source>
</reference>
<proteinExistence type="predicted"/>
<dbReference type="PROSITE" id="PS51257">
    <property type="entry name" value="PROKAR_LIPOPROTEIN"/>
    <property type="match status" value="1"/>
</dbReference>
<evidence type="ECO:0000256" key="1">
    <source>
        <dbReference type="SAM" id="Phobius"/>
    </source>
</evidence>
<keyword evidence="3" id="KW-1185">Reference proteome</keyword>
<dbReference type="Proteomes" id="UP000018144">
    <property type="component" value="Unassembled WGS sequence"/>
</dbReference>
<dbReference type="EMBL" id="HF935208">
    <property type="protein sequence ID" value="CCX04561.1"/>
    <property type="molecule type" value="Genomic_DNA"/>
</dbReference>
<accession>U4KUU3</accession>
<protein>
    <submittedName>
        <fullName evidence="2">Uncharacterized protein</fullName>
    </submittedName>
</protein>
<evidence type="ECO:0000313" key="2">
    <source>
        <dbReference type="EMBL" id="CCX04561.1"/>
    </source>
</evidence>
<organism evidence="2 3">
    <name type="scientific">Pyronema omphalodes (strain CBS 100304)</name>
    <name type="common">Pyronema confluens</name>
    <dbReference type="NCBI Taxonomy" id="1076935"/>
    <lineage>
        <taxon>Eukaryota</taxon>
        <taxon>Fungi</taxon>
        <taxon>Dikarya</taxon>
        <taxon>Ascomycota</taxon>
        <taxon>Pezizomycotina</taxon>
        <taxon>Pezizomycetes</taxon>
        <taxon>Pezizales</taxon>
        <taxon>Pyronemataceae</taxon>
        <taxon>Pyronema</taxon>
    </lineage>
</organism>
<keyword evidence="1" id="KW-1133">Transmembrane helix</keyword>
<sequence>MYKTKYKYHFPTQLRSERTRDYLVMCGGYCVAISCEFFAFERRKFFGRMLVGPACSLHVKPCRYTRGTFYRPVDRSILQRWWPIFWVKYLLDYSIVYLPRHSSTNSFHLLSSCTYIPIEI</sequence>
<feature type="transmembrane region" description="Helical" evidence="1">
    <location>
        <begin position="22"/>
        <end position="40"/>
    </location>
</feature>
<name>U4KUU3_PYROM</name>
<dbReference type="AlphaFoldDB" id="U4KUU3"/>
<gene>
    <name evidence="2" type="ORF">PCON_02741</name>
</gene>
<keyword evidence="1" id="KW-0472">Membrane</keyword>
<evidence type="ECO:0000313" key="3">
    <source>
        <dbReference type="Proteomes" id="UP000018144"/>
    </source>
</evidence>
<keyword evidence="1" id="KW-0812">Transmembrane</keyword>